<sequence length="313" mass="33774">MLLILVVGLCTSLVSSFTVSGLSSGGFFSTQFHVAFSSSVTGAAIIAGGPYYCSQGSQTNAEIACMSSPALLNLNACINEAQKNAAAGSIDSLTNLAKASVYIFSGSRDTVVNPGVVKDTVQFYQKFVTSGTIVSNFTVPAEHSWVTNSYKNKCAYLGSPYMNNCNFDTSGAFLNQFYPNLNPKTVFNPNNLLTFDQSTYGDISSASMSKTGYVYVPTGCKSTTCNIHIAFHGCQQSAETVGKDFVSYTGLNDWAESNNIVVIYPQLTTEMLKNPEGCWDFWGYTGNNFALKTGKQMSIVYSMSQKVPGVEWF</sequence>
<dbReference type="AlphaFoldDB" id="A0A1R2BT37"/>
<proteinExistence type="predicted"/>
<dbReference type="InterPro" id="IPR029058">
    <property type="entry name" value="AB_hydrolase_fold"/>
</dbReference>
<feature type="chain" id="PRO_5013385802" description="Feruloyl esterase" evidence="1">
    <location>
        <begin position="17"/>
        <end position="313"/>
    </location>
</feature>
<dbReference type="Gene3D" id="3.40.50.1820">
    <property type="entry name" value="alpha/beta hydrolase"/>
    <property type="match status" value="2"/>
</dbReference>
<evidence type="ECO:0008006" key="4">
    <source>
        <dbReference type="Google" id="ProtNLM"/>
    </source>
</evidence>
<organism evidence="2 3">
    <name type="scientific">Stentor coeruleus</name>
    <dbReference type="NCBI Taxonomy" id="5963"/>
    <lineage>
        <taxon>Eukaryota</taxon>
        <taxon>Sar</taxon>
        <taxon>Alveolata</taxon>
        <taxon>Ciliophora</taxon>
        <taxon>Postciliodesmatophora</taxon>
        <taxon>Heterotrichea</taxon>
        <taxon>Heterotrichida</taxon>
        <taxon>Stentoridae</taxon>
        <taxon>Stentor</taxon>
    </lineage>
</organism>
<protein>
    <recommendedName>
        <fullName evidence="4">Feruloyl esterase</fullName>
    </recommendedName>
</protein>
<reference evidence="2 3" key="1">
    <citation type="submission" date="2016-11" db="EMBL/GenBank/DDBJ databases">
        <title>The macronuclear genome of Stentor coeruleus: a giant cell with tiny introns.</title>
        <authorList>
            <person name="Slabodnick M."/>
            <person name="Ruby J.G."/>
            <person name="Reiff S.B."/>
            <person name="Swart E.C."/>
            <person name="Gosai S."/>
            <person name="Prabakaran S."/>
            <person name="Witkowska E."/>
            <person name="Larue G.E."/>
            <person name="Fisher S."/>
            <person name="Freeman R.M."/>
            <person name="Gunawardena J."/>
            <person name="Chu W."/>
            <person name="Stover N.A."/>
            <person name="Gregory B.D."/>
            <person name="Nowacki M."/>
            <person name="Derisi J."/>
            <person name="Roy S.W."/>
            <person name="Marshall W.F."/>
            <person name="Sood P."/>
        </authorList>
    </citation>
    <scope>NUCLEOTIDE SEQUENCE [LARGE SCALE GENOMIC DNA]</scope>
    <source>
        <strain evidence="2">WM001</strain>
    </source>
</reference>
<dbReference type="PANTHER" id="PTHR42972">
    <property type="entry name" value="TOL-PAL SYSTEM PROTEIN TOLB"/>
    <property type="match status" value="1"/>
</dbReference>
<dbReference type="SUPFAM" id="SSF53474">
    <property type="entry name" value="alpha/beta-Hydrolases"/>
    <property type="match status" value="1"/>
</dbReference>
<dbReference type="EMBL" id="MPUH01000444">
    <property type="protein sequence ID" value="OMJ79982.1"/>
    <property type="molecule type" value="Genomic_DNA"/>
</dbReference>
<evidence type="ECO:0000313" key="3">
    <source>
        <dbReference type="Proteomes" id="UP000187209"/>
    </source>
</evidence>
<keyword evidence="3" id="KW-1185">Reference proteome</keyword>
<comment type="caution">
    <text evidence="2">The sequence shown here is derived from an EMBL/GenBank/DDBJ whole genome shotgun (WGS) entry which is preliminary data.</text>
</comment>
<dbReference type="PANTHER" id="PTHR42972:SF8">
    <property type="entry name" value="POLYHYDROXYBUTYRATE DEPOLYMERASE"/>
    <property type="match status" value="1"/>
</dbReference>
<dbReference type="Proteomes" id="UP000187209">
    <property type="component" value="Unassembled WGS sequence"/>
</dbReference>
<gene>
    <name evidence="2" type="ORF">SteCoe_19853</name>
</gene>
<evidence type="ECO:0000313" key="2">
    <source>
        <dbReference type="EMBL" id="OMJ79982.1"/>
    </source>
</evidence>
<evidence type="ECO:0000256" key="1">
    <source>
        <dbReference type="SAM" id="SignalP"/>
    </source>
</evidence>
<feature type="signal peptide" evidence="1">
    <location>
        <begin position="1"/>
        <end position="16"/>
    </location>
</feature>
<dbReference type="OrthoDB" id="10264969at2759"/>
<keyword evidence="1" id="KW-0732">Signal</keyword>
<accession>A0A1R2BT37</accession>
<name>A0A1R2BT37_9CILI</name>